<evidence type="ECO:0000256" key="3">
    <source>
        <dbReference type="ARBA" id="ARBA00022695"/>
    </source>
</evidence>
<dbReference type="Gene3D" id="3.90.228.10">
    <property type="match status" value="1"/>
</dbReference>
<organism evidence="7">
    <name type="scientific">Araucaria cunninghamii</name>
    <name type="common">Hoop pine</name>
    <name type="synonym">Moreton Bay pine</name>
    <dbReference type="NCBI Taxonomy" id="56994"/>
    <lineage>
        <taxon>Eukaryota</taxon>
        <taxon>Viridiplantae</taxon>
        <taxon>Streptophyta</taxon>
        <taxon>Embryophyta</taxon>
        <taxon>Tracheophyta</taxon>
        <taxon>Spermatophyta</taxon>
        <taxon>Pinopsida</taxon>
        <taxon>Pinidae</taxon>
        <taxon>Conifers II</taxon>
        <taxon>Araucariales</taxon>
        <taxon>Araucariaceae</taxon>
        <taxon>Araucaria</taxon>
    </lineage>
</organism>
<protein>
    <recommendedName>
        <fullName evidence="8">Poly [ADP-ribose] polymerase</fullName>
    </recommendedName>
</protein>
<evidence type="ECO:0000313" key="7">
    <source>
        <dbReference type="EMBL" id="JAG96407.1"/>
    </source>
</evidence>
<reference evidence="7" key="1">
    <citation type="submission" date="2015-03" db="EMBL/GenBank/DDBJ databases">
        <title>A transcriptome of Araucaria cunninghamii, an australian fine timber species.</title>
        <authorList>
            <person name="Jing Yi C.J.Y."/>
            <person name="Yin San L.Y.S."/>
            <person name="Abdul Karim S.S."/>
            <person name="Wan Azmi N.N."/>
            <person name="Hercus R.R."/>
            <person name="Croft L.L."/>
        </authorList>
    </citation>
    <scope>NUCLEOTIDE SEQUENCE</scope>
    <source>
        <strain evidence="7">MI0301</strain>
        <tissue evidence="7">Leaf</tissue>
    </source>
</reference>
<feature type="domain" description="PARP catalytic" evidence="5">
    <location>
        <begin position="153"/>
        <end position="262"/>
    </location>
</feature>
<accession>A0A0D6QXU5</accession>
<dbReference type="AlphaFoldDB" id="A0A0D6QXU5"/>
<feature type="domain" description="PARP16 N-terminal" evidence="6">
    <location>
        <begin position="15"/>
        <end position="112"/>
    </location>
</feature>
<dbReference type="InterPro" id="IPR051838">
    <property type="entry name" value="ARTD_PARP"/>
</dbReference>
<dbReference type="SUPFAM" id="SSF56399">
    <property type="entry name" value="ADP-ribosylation"/>
    <property type="match status" value="1"/>
</dbReference>
<evidence type="ECO:0000259" key="5">
    <source>
        <dbReference type="Pfam" id="PF00644"/>
    </source>
</evidence>
<dbReference type="PANTHER" id="PTHR21328">
    <property type="entry name" value="POLY ADP-RIBOSE POLYMERASE FAMILY, MEMBER PARP"/>
    <property type="match status" value="1"/>
</dbReference>
<sequence length="354" mass="39939">MERGDIERRVYEMCRRSPHGSYLMVTAFVQALRSYRCSSVCTPFPTALFHTAGDVKDKDYQAAEGAVQKFPAIDLISSSDSPREVDANEISNYFNQIQAMPLESLNLLYWLLHPRYQLELVQNPAEELSVVLPLRAHNGCQGNDFHILSSPDYIMRVQKVRPKNGEDLQTEFETTKMSLGSIFAFHGTSAENLHSILRCGLLNLSNTTLQRNGAIFGEGTYFSTDINVALTFSKAKEGWKDSCFGKNLKYLLVCEIAKGEKVFYTDKGGQSLIKASNSSGPADGSYIVVQNSDLIRIRYIFVYAETRVQYENKVSARTDNSDTRACERLLGRKDWCRILIWLYVGLLLGVAYLK</sequence>
<keyword evidence="2" id="KW-0808">Transferase</keyword>
<evidence type="ECO:0008006" key="8">
    <source>
        <dbReference type="Google" id="ProtNLM"/>
    </source>
</evidence>
<name>A0A0D6QXU5_ARACU</name>
<dbReference type="GO" id="GO:0003950">
    <property type="term" value="F:NAD+ poly-ADP-ribosyltransferase activity"/>
    <property type="evidence" value="ECO:0007669"/>
    <property type="project" value="InterPro"/>
</dbReference>
<dbReference type="InterPro" id="IPR012317">
    <property type="entry name" value="Poly(ADP-ribose)pol_cat_dom"/>
</dbReference>
<keyword evidence="3" id="KW-0548">Nucleotidyltransferase</keyword>
<evidence type="ECO:0000256" key="2">
    <source>
        <dbReference type="ARBA" id="ARBA00022679"/>
    </source>
</evidence>
<evidence type="ECO:0000256" key="1">
    <source>
        <dbReference type="ARBA" id="ARBA00022676"/>
    </source>
</evidence>
<dbReference type="EMBL" id="GCKF01037576">
    <property type="protein sequence ID" value="JAG96407.1"/>
    <property type="molecule type" value="Transcribed_RNA"/>
</dbReference>
<dbReference type="InterPro" id="IPR041400">
    <property type="entry name" value="PARP16_N"/>
</dbReference>
<proteinExistence type="predicted"/>
<evidence type="ECO:0000259" key="6">
    <source>
        <dbReference type="Pfam" id="PF18084"/>
    </source>
</evidence>
<dbReference type="Pfam" id="PF18084">
    <property type="entry name" value="ARTD15_N"/>
    <property type="match status" value="1"/>
</dbReference>
<dbReference type="Pfam" id="PF00644">
    <property type="entry name" value="PARP"/>
    <property type="match status" value="1"/>
</dbReference>
<dbReference type="GO" id="GO:0016779">
    <property type="term" value="F:nucleotidyltransferase activity"/>
    <property type="evidence" value="ECO:0007669"/>
    <property type="project" value="UniProtKB-KW"/>
</dbReference>
<keyword evidence="1" id="KW-0328">Glycosyltransferase</keyword>
<keyword evidence="4" id="KW-0520">NAD</keyword>
<evidence type="ECO:0000256" key="4">
    <source>
        <dbReference type="ARBA" id="ARBA00023027"/>
    </source>
</evidence>